<accession>A0A1A8YKW9</accession>
<evidence type="ECO:0000313" key="2">
    <source>
        <dbReference type="EMBL" id="SBT32175.1"/>
    </source>
</evidence>
<evidence type="ECO:0000313" key="5">
    <source>
        <dbReference type="Proteomes" id="UP000078555"/>
    </source>
</evidence>
<evidence type="ECO:0000313" key="4">
    <source>
        <dbReference type="Proteomes" id="UP000078550"/>
    </source>
</evidence>
<dbReference type="AlphaFoldDB" id="A0A1A8YKW9"/>
<keyword evidence="5" id="KW-1185">Reference proteome</keyword>
<dbReference type="Proteomes" id="UP000078550">
    <property type="component" value="Unassembled WGS sequence"/>
</dbReference>
<reference evidence="4 5" key="2">
    <citation type="submission" date="2016-05" db="EMBL/GenBank/DDBJ databases">
        <authorList>
            <person name="Naeem Raeece"/>
        </authorList>
    </citation>
    <scope>NUCLEOTIDE SEQUENCE [LARGE SCALE GENOMIC DNA]</scope>
</reference>
<evidence type="ECO:0000313" key="3">
    <source>
        <dbReference type="EMBL" id="SBT32690.1"/>
    </source>
</evidence>
<feature type="chain" id="PRO_5015059836" description="Secreted protein" evidence="1">
    <location>
        <begin position="23"/>
        <end position="66"/>
    </location>
</feature>
<feature type="signal peptide" evidence="1">
    <location>
        <begin position="1"/>
        <end position="22"/>
    </location>
</feature>
<evidence type="ECO:0000256" key="1">
    <source>
        <dbReference type="SAM" id="SignalP"/>
    </source>
</evidence>
<dbReference type="Proteomes" id="UP000078555">
    <property type="component" value="Unassembled WGS sequence"/>
</dbReference>
<sequence>MTCMRQVHLCAGVCLHLPFCTAAFWQLAKSSMVRNFYLSTKHSTGSSFPSSSLLPIKIKLFFPEGN</sequence>
<dbReference type="EMBL" id="FLRE01000041">
    <property type="protein sequence ID" value="SBT32690.1"/>
    <property type="molecule type" value="Genomic_DNA"/>
</dbReference>
<proteinExistence type="predicted"/>
<gene>
    <name evidence="2" type="ORF">POVWA1_010800</name>
    <name evidence="3" type="ORF">POVWA2_010970</name>
</gene>
<evidence type="ECO:0008006" key="6">
    <source>
        <dbReference type="Google" id="ProtNLM"/>
    </source>
</evidence>
<protein>
    <recommendedName>
        <fullName evidence="6">Secreted protein</fullName>
    </recommendedName>
</protein>
<reference evidence="2" key="1">
    <citation type="submission" date="2016-05" db="EMBL/GenBank/DDBJ databases">
        <authorList>
            <person name="Lavstsen T."/>
            <person name="Jespersen J.S."/>
        </authorList>
    </citation>
    <scope>NUCLEOTIDE SEQUENCE [LARGE SCALE GENOMIC DNA]</scope>
</reference>
<keyword evidence="1" id="KW-0732">Signal</keyword>
<dbReference type="EMBL" id="FLRD01000034">
    <property type="protein sequence ID" value="SBT32175.1"/>
    <property type="molecule type" value="Genomic_DNA"/>
</dbReference>
<name>A0A1A8YKW9_PLAOA</name>
<organism evidence="2 5">
    <name type="scientific">Plasmodium ovale wallikeri</name>
    <dbReference type="NCBI Taxonomy" id="864142"/>
    <lineage>
        <taxon>Eukaryota</taxon>
        <taxon>Sar</taxon>
        <taxon>Alveolata</taxon>
        <taxon>Apicomplexa</taxon>
        <taxon>Aconoidasida</taxon>
        <taxon>Haemosporida</taxon>
        <taxon>Plasmodiidae</taxon>
        <taxon>Plasmodium</taxon>
        <taxon>Plasmodium (Plasmodium)</taxon>
    </lineage>
</organism>